<proteinExistence type="predicted"/>
<dbReference type="AlphaFoldDB" id="R9S4W0"/>
<dbReference type="Proteomes" id="UP000000466">
    <property type="component" value="Chromosome"/>
</dbReference>
<accession>R9S4W0</accession>
<dbReference type="KEGG" id="saga:M5M_01132"/>
<dbReference type="EMBL" id="CP003746">
    <property type="protein sequence ID" value="AGN11270.1"/>
    <property type="molecule type" value="Genomic_DNA"/>
</dbReference>
<keyword evidence="2" id="KW-1185">Reference proteome</keyword>
<reference evidence="1 2" key="1">
    <citation type="journal article" date="2013" name="Genome Announc.">
        <title>Complete genome sequence of Simiduia agarivorans SA1(T), a marine bacterium able to degrade a variety of polysaccharides.</title>
        <authorList>
            <person name="Lin S.Y."/>
            <person name="Shieh W.Y."/>
            <person name="Chen J.S."/>
            <person name="Tang S.L."/>
        </authorList>
    </citation>
    <scope>NUCLEOTIDE SEQUENCE [LARGE SCALE GENOMIC DNA]</scope>
    <source>
        <strain evidence="2">DSM 21679 / JCM 13881 / BCRC 17597 / SA1</strain>
    </source>
</reference>
<gene>
    <name evidence="1" type="ordered locus">M5M_01132</name>
</gene>
<evidence type="ECO:0000313" key="2">
    <source>
        <dbReference type="Proteomes" id="UP000000466"/>
    </source>
</evidence>
<protein>
    <submittedName>
        <fullName evidence="1">Uncharacterized protein</fullName>
    </submittedName>
</protein>
<sequence>MRTLSCCQWRLRGLFALYKSRWGLINSFVSCAYIKNKEAKFENFYG</sequence>
<evidence type="ECO:0000313" key="1">
    <source>
        <dbReference type="EMBL" id="AGN11270.1"/>
    </source>
</evidence>
<dbReference type="STRING" id="1117647.M5M_01132"/>
<dbReference type="HOGENOM" id="CLU_3189033_0_0_6"/>
<name>R9S4W0_SIMAS</name>
<organism evidence="1 2">
    <name type="scientific">Simiduia agarivorans (strain DSM 21679 / JCM 13881 / BCRC 17597 / SA1)</name>
    <dbReference type="NCBI Taxonomy" id="1117647"/>
    <lineage>
        <taxon>Bacteria</taxon>
        <taxon>Pseudomonadati</taxon>
        <taxon>Pseudomonadota</taxon>
        <taxon>Gammaproteobacteria</taxon>
        <taxon>Cellvibrionales</taxon>
        <taxon>Cellvibrionaceae</taxon>
        <taxon>Simiduia</taxon>
    </lineage>
</organism>